<dbReference type="AlphaFoldDB" id="A0AAD5QCX0"/>
<evidence type="ECO:0000313" key="2">
    <source>
        <dbReference type="Proteomes" id="UP001196413"/>
    </source>
</evidence>
<protein>
    <submittedName>
        <fullName evidence="1">Uncharacterized protein</fullName>
    </submittedName>
</protein>
<gene>
    <name evidence="1" type="ORF">KIN20_002265</name>
</gene>
<dbReference type="PANTHER" id="PTHR47411">
    <property type="entry name" value="B3GNT1, BETA-1,3-N-ACETYLGUCOSAMINYLTRANSFERASE 1, HOMOLOG"/>
    <property type="match status" value="1"/>
</dbReference>
<reference evidence="1" key="1">
    <citation type="submission" date="2021-06" db="EMBL/GenBank/DDBJ databases">
        <title>Parelaphostrongylus tenuis whole genome reference sequence.</title>
        <authorList>
            <person name="Garwood T.J."/>
            <person name="Larsen P.A."/>
            <person name="Fountain-Jones N.M."/>
            <person name="Garbe J.R."/>
            <person name="Macchietto M.G."/>
            <person name="Kania S.A."/>
            <person name="Gerhold R.W."/>
            <person name="Richards J.E."/>
            <person name="Wolf T.M."/>
        </authorList>
    </citation>
    <scope>NUCLEOTIDE SEQUENCE</scope>
    <source>
        <strain evidence="1">MNPRO001-30</strain>
        <tissue evidence="1">Meninges</tissue>
    </source>
</reference>
<keyword evidence="2" id="KW-1185">Reference proteome</keyword>
<evidence type="ECO:0000313" key="1">
    <source>
        <dbReference type="EMBL" id="KAJ1347248.1"/>
    </source>
</evidence>
<name>A0AAD5QCX0_PARTN</name>
<dbReference type="EMBL" id="JAHQIW010000296">
    <property type="protein sequence ID" value="KAJ1347248.1"/>
    <property type="molecule type" value="Genomic_DNA"/>
</dbReference>
<organism evidence="1 2">
    <name type="scientific">Parelaphostrongylus tenuis</name>
    <name type="common">Meningeal worm</name>
    <dbReference type="NCBI Taxonomy" id="148309"/>
    <lineage>
        <taxon>Eukaryota</taxon>
        <taxon>Metazoa</taxon>
        <taxon>Ecdysozoa</taxon>
        <taxon>Nematoda</taxon>
        <taxon>Chromadorea</taxon>
        <taxon>Rhabditida</taxon>
        <taxon>Rhabditina</taxon>
        <taxon>Rhabditomorpha</taxon>
        <taxon>Strongyloidea</taxon>
        <taxon>Metastrongylidae</taxon>
        <taxon>Parelaphostrongylus</taxon>
    </lineage>
</organism>
<sequence>MPKNDIISYSDSTRSSTLYDKYCVHYNVIAPTISDFDRITQIMHVSADFLDNTIIEQVANWDGPVSLSVVLRSIAQYDCTVRFLKKIRRLSTEVEQHLRAHLVFPKTWTTNCSASLVLPSLSFASVCEKHQKASVEQVALYPVNTARNIARIFSASKYIVITDYEHFFSKGFEKNCASSGSQPSDRETTNNACLQNFRG</sequence>
<dbReference type="Proteomes" id="UP001196413">
    <property type="component" value="Unassembled WGS sequence"/>
</dbReference>
<comment type="caution">
    <text evidence="1">The sequence shown here is derived from an EMBL/GenBank/DDBJ whole genome shotgun (WGS) entry which is preliminary data.</text>
</comment>
<accession>A0AAD5QCX0</accession>
<dbReference type="PANTHER" id="PTHR47411:SF3">
    <property type="entry name" value="I-BETA-1,3-N-ACETYLGLUCOSAMINYLTRANSFERASE"/>
    <property type="match status" value="1"/>
</dbReference>
<proteinExistence type="predicted"/>
<dbReference type="Pfam" id="PF13896">
    <property type="entry name" value="Glyco_transf_49"/>
    <property type="match status" value="1"/>
</dbReference>